<organism evidence="9">
    <name type="scientific">Mucor ambiguus</name>
    <dbReference type="NCBI Taxonomy" id="91626"/>
    <lineage>
        <taxon>Eukaryota</taxon>
        <taxon>Fungi</taxon>
        <taxon>Fungi incertae sedis</taxon>
        <taxon>Mucoromycota</taxon>
        <taxon>Mucoromycotina</taxon>
        <taxon>Mucoromycetes</taxon>
        <taxon>Mucorales</taxon>
        <taxon>Mucorineae</taxon>
        <taxon>Mucoraceae</taxon>
        <taxon>Mucor</taxon>
    </lineage>
</organism>
<dbReference type="GO" id="GO:0005739">
    <property type="term" value="C:mitochondrion"/>
    <property type="evidence" value="ECO:0007669"/>
    <property type="project" value="TreeGrafter"/>
</dbReference>
<dbReference type="InterPro" id="IPR002312">
    <property type="entry name" value="Asp/Asn-tRNA-synth_IIb"/>
</dbReference>
<dbReference type="Gene3D" id="2.40.50.140">
    <property type="entry name" value="Nucleic acid-binding proteins"/>
    <property type="match status" value="1"/>
</dbReference>
<dbReference type="InterPro" id="IPR006195">
    <property type="entry name" value="aa-tRNA-synth_II"/>
</dbReference>
<evidence type="ECO:0000256" key="4">
    <source>
        <dbReference type="ARBA" id="ARBA00022840"/>
    </source>
</evidence>
<feature type="compositionally biased region" description="Basic and acidic residues" evidence="7">
    <location>
        <begin position="338"/>
        <end position="347"/>
    </location>
</feature>
<dbReference type="GO" id="GO:0005524">
    <property type="term" value="F:ATP binding"/>
    <property type="evidence" value="ECO:0007669"/>
    <property type="project" value="UniProtKB-KW"/>
</dbReference>
<evidence type="ECO:0000256" key="1">
    <source>
        <dbReference type="ARBA" id="ARBA00006303"/>
    </source>
</evidence>
<evidence type="ECO:0000256" key="5">
    <source>
        <dbReference type="ARBA" id="ARBA00022917"/>
    </source>
</evidence>
<dbReference type="Gene3D" id="3.30.1360.30">
    <property type="entry name" value="GAD-like domain"/>
    <property type="match status" value="1"/>
</dbReference>
<dbReference type="Gene3D" id="3.30.930.10">
    <property type="entry name" value="Bira Bifunctional Protein, Domain 2"/>
    <property type="match status" value="1"/>
</dbReference>
<dbReference type="NCBIfam" id="NF001750">
    <property type="entry name" value="PRK00476.1"/>
    <property type="match status" value="1"/>
</dbReference>
<accession>A0A0C9M758</accession>
<dbReference type="GO" id="GO:0003676">
    <property type="term" value="F:nucleic acid binding"/>
    <property type="evidence" value="ECO:0007669"/>
    <property type="project" value="InterPro"/>
</dbReference>
<feature type="compositionally biased region" description="Basic and acidic residues" evidence="7">
    <location>
        <begin position="471"/>
        <end position="485"/>
    </location>
</feature>
<dbReference type="InterPro" id="IPR004365">
    <property type="entry name" value="NA-bd_OB_tRNA"/>
</dbReference>
<dbReference type="Gene3D" id="1.20.120.20">
    <property type="entry name" value="Apolipoprotein"/>
    <property type="match status" value="1"/>
</dbReference>
<keyword evidence="6" id="KW-0030">Aminoacyl-tRNA synthetase</keyword>
<dbReference type="NCBIfam" id="TIGR00459">
    <property type="entry name" value="aspS_bact"/>
    <property type="match status" value="1"/>
</dbReference>
<feature type="compositionally biased region" description="Basic and acidic residues" evidence="7">
    <location>
        <begin position="232"/>
        <end position="254"/>
    </location>
</feature>
<name>A0A0C9M758_9FUNG</name>
<feature type="region of interest" description="Disordered" evidence="7">
    <location>
        <begin position="444"/>
        <end position="551"/>
    </location>
</feature>
<dbReference type="PANTHER" id="PTHR22594:SF5">
    <property type="entry name" value="ASPARTATE--TRNA LIGASE, MITOCHONDRIAL"/>
    <property type="match status" value="1"/>
</dbReference>
<keyword evidence="10" id="KW-1185">Reference proteome</keyword>
<dbReference type="SUPFAM" id="SSF55261">
    <property type="entry name" value="GAD domain-like"/>
    <property type="match status" value="1"/>
</dbReference>
<gene>
    <name evidence="9" type="ORF">MAM1_0027d02196</name>
</gene>
<evidence type="ECO:0000313" key="9">
    <source>
        <dbReference type="EMBL" id="GAN02749.1"/>
    </source>
</evidence>
<proteinExistence type="inferred from homology"/>
<keyword evidence="3" id="KW-0547">Nucleotide-binding</keyword>
<evidence type="ECO:0000256" key="3">
    <source>
        <dbReference type="ARBA" id="ARBA00022741"/>
    </source>
</evidence>
<dbReference type="Pfam" id="PF01336">
    <property type="entry name" value="tRNA_anti-codon"/>
    <property type="match status" value="1"/>
</dbReference>
<dbReference type="SUPFAM" id="SSF50249">
    <property type="entry name" value="Nucleic acid-binding proteins"/>
    <property type="match status" value="1"/>
</dbReference>
<keyword evidence="2" id="KW-0436">Ligase</keyword>
<protein>
    <submittedName>
        <fullName evidence="9">Aspartyl-tRNA synthase</fullName>
    </submittedName>
</protein>
<reference evidence="9" key="1">
    <citation type="submission" date="2014-09" db="EMBL/GenBank/DDBJ databases">
        <title>Draft genome sequence of an oleaginous Mucoromycotina fungus Mucor ambiguus NBRC6742.</title>
        <authorList>
            <person name="Takeda I."/>
            <person name="Yamane N."/>
            <person name="Morita T."/>
            <person name="Tamano K."/>
            <person name="Machida M."/>
            <person name="Baker S."/>
            <person name="Koike H."/>
        </authorList>
    </citation>
    <scope>NUCLEOTIDE SEQUENCE</scope>
    <source>
        <strain evidence="9">NBRC 6742</strain>
    </source>
</reference>
<dbReference type="EMBL" id="DF836316">
    <property type="protein sequence ID" value="GAN02749.1"/>
    <property type="molecule type" value="Genomic_DNA"/>
</dbReference>
<sequence length="1337" mass="149646">MNQFNLNKASPLMRRQSALMMMNNRRFMSSQYRQPVRQGGISKGLVATLVIAAAGFAYYKRTVDEKKFYNGDSDPYEKTKKNVAQFGDKVAKDAEPEARGAVDEINAAGRHIKKSANLAGQAAQDAYQSATSSAKKEGEHVVSTFKKESGELASEVDKFRQEHHLKEGDRTPEDVLSHKYNQAADKVSSKANELKQDANEAAFKAADKFKTAKNSASSGSNVEHNPMVNEKVSADKTKSSYERSLEHHAKENVRDTSNLVGKDTDKVKKVWDDKHSQEHSTEEKSKGFWSSLVGGNGASNEAAPPKSTTHSGTPSVPHGQPEKRVYDTAPTDHGNPMVHEKHNFDKTKPGWESRLENYAEKNVHDTSTLVGKDTEKVRGVWDEKHVRDNGGVPVAQENTNSFWSSLFGQAKDAEHKVEERLEEGWEDVKSKVGLSAHDVKKDASGAYQDAKGKASAEASRLKRSASNAADDLSHKAGQEANRVESKWNNLKSQVKGDAQSAYDNAADTASNVSDKLQRETSRATSETQRKAEELKRTASDRLEAEKNRASSNLKDLHNEVSSNAEKWKDQTEQTAKSWYQKGTEQIKSGLETVKTTADKDLHWAEDKVSEGLSTAKTEVDRLLGKEVPKEPGYTGHVIRGEKFAEEEEGMLRHTRPNTKAKPAEVVVGNADGKEIFGRVVLLANRASLLRHAQRSTAFHLTRATAACQARKIATTAAVREQYLHGYKDNERYHGEYPGRTHYCGELRASNEGEKVVLCGWAQSSRDMSQDLIFLPLRDHSGVTQLVYRNSNDEHLKSQIQSLSAESVVCVEGVVKKRPEGMANTTQAAGDIEVEITKIYCLNPATPSLPFWPNQAQLPNEEVRLRYRYLDLRRQELQHNIRLRSLTANTVRNYLTENGFTEIETPTLFKSTPEGAREFIVPTRKRGAFYALPQSPQQHKQMLMAAGFDRYFQIARCFRDEDLRADRQPEFTQIDLEMSFIKIKDIQQIIEGMVTSIWDKALGKKLTKEHFPHMTYNEAMSKYGSDKPDIRFDMKINDIGSFAKDVAGDGSIDCMVVKKGSALTGGELKAMQKVLDLTDDKNFAFVKINDNNIHSWSSKCNSLRHSQHISQPQQLEQLNQSLDIEQGDLVLVYKRPSYLYGGNTTMGRVRLHVSDLMQKKGLLTLDQNEKHKFLWVESFPLFTPDEQGIRTWQATHHPFTAPYDEDIPLLATEPEKVRGQHYDLVLNGMEIGGGSIRIHSPVMQTFILEKVLQLEKYEYKRFDHLIDALGGGCPPHGGIALGFDRLMAILCESTSIRDVIAFPKAAGGKDFVVNSPSEVTTAQLNEYCLQLANVDEKK</sequence>
<dbReference type="Proteomes" id="UP000053815">
    <property type="component" value="Unassembled WGS sequence"/>
</dbReference>
<feature type="compositionally biased region" description="Basic and acidic residues" evidence="7">
    <location>
        <begin position="262"/>
        <end position="286"/>
    </location>
</feature>
<dbReference type="SUPFAM" id="SSF55681">
    <property type="entry name" value="Class II aaRS and biotin synthetases"/>
    <property type="match status" value="1"/>
</dbReference>
<evidence type="ECO:0000256" key="7">
    <source>
        <dbReference type="SAM" id="MobiDB-lite"/>
    </source>
</evidence>
<evidence type="ECO:0000259" key="8">
    <source>
        <dbReference type="PROSITE" id="PS50862"/>
    </source>
</evidence>
<dbReference type="PROSITE" id="PS50862">
    <property type="entry name" value="AA_TRNA_LIGASE_II"/>
    <property type="match status" value="1"/>
</dbReference>
<dbReference type="GO" id="GO:0004815">
    <property type="term" value="F:aspartate-tRNA ligase activity"/>
    <property type="evidence" value="ECO:0007669"/>
    <property type="project" value="TreeGrafter"/>
</dbReference>
<dbReference type="InterPro" id="IPR004364">
    <property type="entry name" value="Aa-tRNA-synt_II"/>
</dbReference>
<dbReference type="InterPro" id="IPR004524">
    <property type="entry name" value="Asp-tRNA-ligase_1"/>
</dbReference>
<dbReference type="InterPro" id="IPR012340">
    <property type="entry name" value="NA-bd_OB-fold"/>
</dbReference>
<dbReference type="Pfam" id="PF00152">
    <property type="entry name" value="tRNA-synt_2"/>
    <property type="match status" value="1"/>
</dbReference>
<dbReference type="InterPro" id="IPR047089">
    <property type="entry name" value="Asp-tRNA-ligase_1_N"/>
</dbReference>
<dbReference type="CDD" id="cd00777">
    <property type="entry name" value="AspRS_core"/>
    <property type="match status" value="1"/>
</dbReference>
<feature type="region of interest" description="Disordered" evidence="7">
    <location>
        <begin position="212"/>
        <end position="347"/>
    </location>
</feature>
<evidence type="ECO:0000313" key="10">
    <source>
        <dbReference type="Proteomes" id="UP000053815"/>
    </source>
</evidence>
<dbReference type="OrthoDB" id="439710at2759"/>
<keyword evidence="5" id="KW-0648">Protein biosynthesis</keyword>
<evidence type="ECO:0000256" key="6">
    <source>
        <dbReference type="ARBA" id="ARBA00023146"/>
    </source>
</evidence>
<dbReference type="PRINTS" id="PR01042">
    <property type="entry name" value="TRNASYNTHASP"/>
</dbReference>
<dbReference type="InterPro" id="IPR004115">
    <property type="entry name" value="GAD-like_sf"/>
</dbReference>
<comment type="similarity">
    <text evidence="1">Belongs to the class-II aminoacyl-tRNA synthetase family. Type 1 subfamily.</text>
</comment>
<feature type="compositionally biased region" description="Basic and acidic residues" evidence="7">
    <location>
        <begin position="515"/>
        <end position="551"/>
    </location>
</feature>
<dbReference type="InterPro" id="IPR047090">
    <property type="entry name" value="AspRS_core"/>
</dbReference>
<dbReference type="STRING" id="91626.A0A0C9M758"/>
<evidence type="ECO:0000256" key="2">
    <source>
        <dbReference type="ARBA" id="ARBA00022598"/>
    </source>
</evidence>
<dbReference type="CDD" id="cd04317">
    <property type="entry name" value="EcAspRS_like_N"/>
    <property type="match status" value="1"/>
</dbReference>
<dbReference type="PANTHER" id="PTHR22594">
    <property type="entry name" value="ASPARTYL/LYSYL-TRNA SYNTHETASE"/>
    <property type="match status" value="1"/>
</dbReference>
<dbReference type="InterPro" id="IPR045864">
    <property type="entry name" value="aa-tRNA-synth_II/BPL/LPL"/>
</dbReference>
<dbReference type="GO" id="GO:0006422">
    <property type="term" value="P:aspartyl-tRNA aminoacylation"/>
    <property type="evidence" value="ECO:0007669"/>
    <property type="project" value="TreeGrafter"/>
</dbReference>
<feature type="domain" description="Aminoacyl-transfer RNA synthetases class-II family profile" evidence="8">
    <location>
        <begin position="880"/>
        <end position="1315"/>
    </location>
</feature>
<keyword evidence="4" id="KW-0067">ATP-binding</keyword>
<dbReference type="HAMAP" id="MF_00044">
    <property type="entry name" value="Asp_tRNA_synth_type1"/>
    <property type="match status" value="1"/>
</dbReference>